<evidence type="ECO:0000256" key="1">
    <source>
        <dbReference type="SAM" id="Coils"/>
    </source>
</evidence>
<proteinExistence type="predicted"/>
<feature type="domain" description="Nucleoporin NSP1-like C-terminal" evidence="2">
    <location>
        <begin position="1"/>
        <end position="79"/>
    </location>
</feature>
<evidence type="ECO:0000313" key="4">
    <source>
        <dbReference type="Proteomes" id="UP001154078"/>
    </source>
</evidence>
<dbReference type="Proteomes" id="UP001154078">
    <property type="component" value="Chromosome 11"/>
</dbReference>
<keyword evidence="4" id="KW-1185">Reference proteome</keyword>
<dbReference type="AlphaFoldDB" id="A0A9P0AUM0"/>
<dbReference type="OrthoDB" id="8182512at2759"/>
<dbReference type="Pfam" id="PF05064">
    <property type="entry name" value="Nsp1_C"/>
    <property type="match status" value="1"/>
</dbReference>
<feature type="coiled-coil region" evidence="1">
    <location>
        <begin position="5"/>
        <end position="77"/>
    </location>
</feature>
<organism evidence="3 4">
    <name type="scientific">Brassicogethes aeneus</name>
    <name type="common">Rape pollen beetle</name>
    <name type="synonym">Meligethes aeneus</name>
    <dbReference type="NCBI Taxonomy" id="1431903"/>
    <lineage>
        <taxon>Eukaryota</taxon>
        <taxon>Metazoa</taxon>
        <taxon>Ecdysozoa</taxon>
        <taxon>Arthropoda</taxon>
        <taxon>Hexapoda</taxon>
        <taxon>Insecta</taxon>
        <taxon>Pterygota</taxon>
        <taxon>Neoptera</taxon>
        <taxon>Endopterygota</taxon>
        <taxon>Coleoptera</taxon>
        <taxon>Polyphaga</taxon>
        <taxon>Cucujiformia</taxon>
        <taxon>Nitidulidae</taxon>
        <taxon>Meligethinae</taxon>
        <taxon>Brassicogethes</taxon>
    </lineage>
</organism>
<dbReference type="EMBL" id="OV121142">
    <property type="protein sequence ID" value="CAH0549287.1"/>
    <property type="molecule type" value="Genomic_DNA"/>
</dbReference>
<protein>
    <recommendedName>
        <fullName evidence="2">Nucleoporin NSP1-like C-terminal domain-containing protein</fullName>
    </recommendedName>
</protein>
<evidence type="ECO:0000259" key="2">
    <source>
        <dbReference type="Pfam" id="PF05064"/>
    </source>
</evidence>
<dbReference type="InterPro" id="IPR007758">
    <property type="entry name" value="Nucleoporin_NSP1_C"/>
</dbReference>
<reference evidence="3" key="1">
    <citation type="submission" date="2021-12" db="EMBL/GenBank/DDBJ databases">
        <authorList>
            <person name="King R."/>
        </authorList>
    </citation>
    <scope>NUCLEOTIDE SEQUENCE</scope>
</reference>
<keyword evidence="1" id="KW-0175">Coiled coil</keyword>
<dbReference type="Gene3D" id="6.10.250.1380">
    <property type="match status" value="1"/>
</dbReference>
<evidence type="ECO:0000313" key="3">
    <source>
        <dbReference type="EMBL" id="CAH0549287.1"/>
    </source>
</evidence>
<name>A0A9P0AUM0_BRAAE</name>
<sequence>MDKVVEELETKMKKTDEHFESLATQVGDIEKDIFSESGEEIQVNNLLKSVHKVKSNYQNLRQELLEVQDLQKQLSSSLHLQLKMMQLKFNILKEKVYIPESHINNIQRERERRD</sequence>
<accession>A0A9P0AUM0</accession>
<gene>
    <name evidence="3" type="ORF">MELIAE_LOCUS2481</name>
</gene>